<proteinExistence type="inferred from homology"/>
<evidence type="ECO:0000256" key="4">
    <source>
        <dbReference type="ARBA" id="ARBA00022691"/>
    </source>
</evidence>
<dbReference type="InterPro" id="IPR022724">
    <property type="entry name" value="rRNA_MeTrfase_SpoU_C"/>
</dbReference>
<comment type="caution">
    <text evidence="10">The sequence shown here is derived from an EMBL/GenBank/DDBJ whole genome shotgun (WGS) entry which is preliminary data.</text>
</comment>
<evidence type="ECO:0000256" key="1">
    <source>
        <dbReference type="ARBA" id="ARBA00022555"/>
    </source>
</evidence>
<dbReference type="PANTHER" id="PTHR43453:SF1">
    <property type="entry name" value="TRNA_RRNA METHYLTRANSFERASE SPOU TYPE DOMAIN-CONTAINING PROTEIN"/>
    <property type="match status" value="1"/>
</dbReference>
<keyword evidence="3 7" id="KW-0808">Transferase</keyword>
<keyword evidence="5 7" id="KW-0819">tRNA processing</keyword>
<dbReference type="Pfam" id="PF00588">
    <property type="entry name" value="SpoU_methylase"/>
    <property type="match status" value="1"/>
</dbReference>
<dbReference type="RefSeq" id="WP_005356270.1">
    <property type="nucleotide sequence ID" value="NZ_APVG01000038.1"/>
</dbReference>
<dbReference type="FunFam" id="3.40.1280.10:FF:000009">
    <property type="entry name" value="tRNA (guanosine(18)-2'-O)-methyltransferase"/>
    <property type="match status" value="1"/>
</dbReference>
<comment type="caution">
    <text evidence="7">Lacks conserved residue(s) required for the propagation of feature annotation.</text>
</comment>
<dbReference type="Pfam" id="PF12105">
    <property type="entry name" value="SpoU_methylas_C"/>
    <property type="match status" value="1"/>
</dbReference>
<comment type="similarity">
    <text evidence="7">Belongs to the class IV-like SAM-binding methyltransferase superfamily. RNA methyltransferase TrmH family.</text>
</comment>
<comment type="function">
    <text evidence="7">Catalyzes the 2'-O methylation of guanosine at position 18 in tRNA.</text>
</comment>
<dbReference type="AlphaFoldDB" id="N9TYW3"/>
<evidence type="ECO:0000256" key="6">
    <source>
        <dbReference type="ARBA" id="ARBA00022884"/>
    </source>
</evidence>
<keyword evidence="4 7" id="KW-0949">S-adenosyl-L-methionine</keyword>
<dbReference type="EMBL" id="APVG01000038">
    <property type="protein sequence ID" value="ENY71304.1"/>
    <property type="molecule type" value="Genomic_DNA"/>
</dbReference>
<evidence type="ECO:0000313" key="10">
    <source>
        <dbReference type="EMBL" id="ENY71304.1"/>
    </source>
</evidence>
<evidence type="ECO:0000259" key="8">
    <source>
        <dbReference type="Pfam" id="PF00588"/>
    </source>
</evidence>
<sequence>MTPERFKRITDMLAMRQLDLTVCLEEVHKPHNLAAIVRTADAIGIHRVHAVWPRKRIAKRKGTARGSQNWVDVKLHQDIHTAVAELKASGMQILATHLSESSVDFRAIDYTRPTAILFGQEKFGITDEALALADHHIVVPMVGMVQSLNVSVAAAAILYEAQRQRELAGCYSRGCPLEAEEQNAILFEGGHPIFARICKQKDLPYPQLGPEGEILADEAWWQKVQMTRDSWAHLDDEEESLEE</sequence>
<dbReference type="HAMAP" id="MF_02060">
    <property type="entry name" value="tRNA_methyltr_TrmH"/>
    <property type="match status" value="1"/>
</dbReference>
<dbReference type="InterPro" id="IPR001537">
    <property type="entry name" value="SpoU_MeTrfase"/>
</dbReference>
<dbReference type="Proteomes" id="UP000023775">
    <property type="component" value="Unassembled WGS sequence"/>
</dbReference>
<evidence type="ECO:0000256" key="2">
    <source>
        <dbReference type="ARBA" id="ARBA00022603"/>
    </source>
</evidence>
<dbReference type="GO" id="GO:0002938">
    <property type="term" value="P:tRNA guanine ribose methylation"/>
    <property type="evidence" value="ECO:0007669"/>
    <property type="project" value="UniProtKB-UniRule"/>
</dbReference>
<dbReference type="Gene3D" id="3.40.1280.10">
    <property type="match status" value="1"/>
</dbReference>
<dbReference type="InterPro" id="IPR029026">
    <property type="entry name" value="tRNA_m1G_MTases_N"/>
</dbReference>
<evidence type="ECO:0000259" key="9">
    <source>
        <dbReference type="Pfam" id="PF12105"/>
    </source>
</evidence>
<name>N9TYW3_9GAMM</name>
<dbReference type="EC" id="2.1.1.34" evidence="7"/>
<keyword evidence="11" id="KW-1185">Reference proteome</keyword>
<dbReference type="GO" id="GO:0141100">
    <property type="term" value="F:tRNA (guanine(18)-2'-O)-methyltransferase activity"/>
    <property type="evidence" value="ECO:0007669"/>
    <property type="project" value="UniProtKB-UniRule"/>
</dbReference>
<dbReference type="PATRIC" id="fig|1268237.3.peg.2725"/>
<dbReference type="CDD" id="cd18092">
    <property type="entry name" value="SpoU-like_TrmH"/>
    <property type="match status" value="1"/>
</dbReference>
<feature type="binding site" evidence="7">
    <location>
        <position position="139"/>
    </location>
    <ligand>
        <name>S-adenosyl-L-methionine</name>
        <dbReference type="ChEBI" id="CHEBI:59789"/>
    </ligand>
</feature>
<evidence type="ECO:0000256" key="5">
    <source>
        <dbReference type="ARBA" id="ARBA00022694"/>
    </source>
</evidence>
<comment type="catalytic activity">
    <reaction evidence="7">
        <text>guanosine(18) in tRNA + S-adenosyl-L-methionine = 2'-O-methylguanosine(18) in tRNA + S-adenosyl-L-homocysteine + H(+)</text>
        <dbReference type="Rhea" id="RHEA:20077"/>
        <dbReference type="Rhea" id="RHEA-COMP:10190"/>
        <dbReference type="Rhea" id="RHEA-COMP:10192"/>
        <dbReference type="ChEBI" id="CHEBI:15378"/>
        <dbReference type="ChEBI" id="CHEBI:57856"/>
        <dbReference type="ChEBI" id="CHEBI:59789"/>
        <dbReference type="ChEBI" id="CHEBI:74269"/>
        <dbReference type="ChEBI" id="CHEBI:74445"/>
        <dbReference type="EC" id="2.1.1.34"/>
    </reaction>
</comment>
<keyword evidence="2 7" id="KW-0489">Methyltransferase</keyword>
<dbReference type="PANTHER" id="PTHR43453">
    <property type="entry name" value="RRNA METHYLASE-LIKE"/>
    <property type="match status" value="1"/>
</dbReference>
<accession>N9TYW3</accession>
<evidence type="ECO:0000313" key="11">
    <source>
        <dbReference type="Proteomes" id="UP000023775"/>
    </source>
</evidence>
<dbReference type="InterPro" id="IPR033671">
    <property type="entry name" value="TrmH"/>
</dbReference>
<dbReference type="InterPro" id="IPR029028">
    <property type="entry name" value="Alpha/beta_knot_MTases"/>
</dbReference>
<feature type="domain" description="RNA methyltransferase SpoU/TrmH type C-terminal" evidence="9">
    <location>
        <begin position="163"/>
        <end position="217"/>
    </location>
</feature>
<feature type="binding site" evidence="7">
    <location>
        <position position="148"/>
    </location>
    <ligand>
        <name>S-adenosyl-L-methionine</name>
        <dbReference type="ChEBI" id="CHEBI:59789"/>
    </ligand>
</feature>
<feature type="binding site" evidence="7">
    <location>
        <position position="96"/>
    </location>
    <ligand>
        <name>S-adenosyl-L-methionine</name>
        <dbReference type="ChEBI" id="CHEBI:59789"/>
    </ligand>
</feature>
<dbReference type="eggNOG" id="COG0566">
    <property type="taxonomic scope" value="Bacteria"/>
</dbReference>
<protein>
    <recommendedName>
        <fullName evidence="7">tRNA (guanosine(18)-2'-O)-methyltransferase</fullName>
        <ecNumber evidence="7">2.1.1.34</ecNumber>
    </recommendedName>
    <alternativeName>
        <fullName evidence="7">tRNA [Gm18] methyltransferase</fullName>
    </alternativeName>
</protein>
<feature type="domain" description="tRNA/rRNA methyltransferase SpoU type" evidence="8">
    <location>
        <begin position="20"/>
        <end position="159"/>
    </location>
</feature>
<dbReference type="OrthoDB" id="9794400at2"/>
<organism evidence="10 11">
    <name type="scientific">Aeromonas diversa CDC 2478-85</name>
    <dbReference type="NCBI Taxonomy" id="1268237"/>
    <lineage>
        <taxon>Bacteria</taxon>
        <taxon>Pseudomonadati</taxon>
        <taxon>Pseudomonadota</taxon>
        <taxon>Gammaproteobacteria</taxon>
        <taxon>Aeromonadales</taxon>
        <taxon>Aeromonadaceae</taxon>
        <taxon>Aeromonas</taxon>
    </lineage>
</organism>
<evidence type="ECO:0000256" key="3">
    <source>
        <dbReference type="ARBA" id="ARBA00022679"/>
    </source>
</evidence>
<evidence type="ECO:0000256" key="7">
    <source>
        <dbReference type="HAMAP-Rule" id="MF_02060"/>
    </source>
</evidence>
<dbReference type="SUPFAM" id="SSF75217">
    <property type="entry name" value="alpha/beta knot"/>
    <property type="match status" value="1"/>
</dbReference>
<reference evidence="10 11" key="1">
    <citation type="journal article" date="2013" name="Genome Announc.">
        <title>Draft Genome Sequence of the Aeromonas diversa Type Strain.</title>
        <authorList>
            <person name="Farfan M."/>
            <person name="Spataro N."/>
            <person name="Sanglas A."/>
            <person name="Albarral V."/>
            <person name="Loren J.G."/>
            <person name="Bosch E."/>
            <person name="Fuste M.C."/>
        </authorList>
    </citation>
    <scope>NUCLEOTIDE SEQUENCE [LARGE SCALE GENOMIC DNA]</scope>
    <source>
        <strain evidence="10 11">2478-85</strain>
    </source>
</reference>
<dbReference type="GO" id="GO:0000049">
    <property type="term" value="F:tRNA binding"/>
    <property type="evidence" value="ECO:0007669"/>
    <property type="project" value="UniProtKB-UniRule"/>
</dbReference>
<gene>
    <name evidence="7" type="primary">trmH</name>
    <name evidence="10" type="ORF">G114_13848</name>
</gene>
<dbReference type="NCBIfam" id="NF008295">
    <property type="entry name" value="PRK11081.1"/>
    <property type="match status" value="1"/>
</dbReference>
<keyword evidence="1 7" id="KW-0820">tRNA-binding</keyword>
<keyword evidence="6 7" id="KW-0694">RNA-binding</keyword>